<dbReference type="EMBL" id="PFET01000014">
    <property type="protein sequence ID" value="PJE75523.1"/>
    <property type="molecule type" value="Genomic_DNA"/>
</dbReference>
<dbReference type="GO" id="GO:0050126">
    <property type="term" value="F:N-carbamoylputrescine amidase activity"/>
    <property type="evidence" value="ECO:0007669"/>
    <property type="project" value="TreeGrafter"/>
</dbReference>
<reference evidence="3 4" key="1">
    <citation type="submission" date="2017-09" db="EMBL/GenBank/DDBJ databases">
        <title>Depth-based differentiation of microbial function through sediment-hosted aquifers and enrichment of novel symbionts in the deep terrestrial subsurface.</title>
        <authorList>
            <person name="Probst A.J."/>
            <person name="Ladd B."/>
            <person name="Jarett J.K."/>
            <person name="Geller-Mcgrath D.E."/>
            <person name="Sieber C.M."/>
            <person name="Emerson J.B."/>
            <person name="Anantharaman K."/>
            <person name="Thomas B.C."/>
            <person name="Malmstrom R."/>
            <person name="Stieglmeier M."/>
            <person name="Klingl A."/>
            <person name="Woyke T."/>
            <person name="Ryan C.M."/>
            <person name="Banfield J.F."/>
        </authorList>
    </citation>
    <scope>NUCLEOTIDE SEQUENCE [LARGE SCALE GENOMIC DNA]</scope>
    <source>
        <strain evidence="3">CG10_big_fil_rev_8_21_14_0_10_48_11</strain>
    </source>
</reference>
<accession>A0A2M8LDM1</accession>
<dbReference type="GO" id="GO:0016746">
    <property type="term" value="F:acyltransferase activity"/>
    <property type="evidence" value="ECO:0007669"/>
    <property type="project" value="UniProtKB-KW"/>
</dbReference>
<dbReference type="PANTHER" id="PTHR43674:SF2">
    <property type="entry name" value="BETA-UREIDOPROPIONASE"/>
    <property type="match status" value="1"/>
</dbReference>
<dbReference type="Gene3D" id="3.60.110.10">
    <property type="entry name" value="Carbon-nitrogen hydrolase"/>
    <property type="match status" value="1"/>
</dbReference>
<name>A0A2M8LDM1_9BACT</name>
<gene>
    <name evidence="3" type="ORF">COV04_04440</name>
</gene>
<evidence type="ECO:0000313" key="4">
    <source>
        <dbReference type="Proteomes" id="UP000231152"/>
    </source>
</evidence>
<dbReference type="GO" id="GO:0033388">
    <property type="term" value="P:putrescine biosynthetic process from arginine"/>
    <property type="evidence" value="ECO:0007669"/>
    <property type="project" value="TreeGrafter"/>
</dbReference>
<dbReference type="InterPro" id="IPR050345">
    <property type="entry name" value="Aliph_Amidase/BUP"/>
</dbReference>
<dbReference type="Proteomes" id="UP000231152">
    <property type="component" value="Unassembled WGS sequence"/>
</dbReference>
<keyword evidence="3" id="KW-0808">Transferase</keyword>
<keyword evidence="3" id="KW-0012">Acyltransferase</keyword>
<sequence>MAARERSKKVKARTVLIGLVQMRSRENPAENLTIAAHRIVALAKRGAKIICLPELFLTPYFCQRRDKHFFALAEPIPGPTSHVLADIARRNKVTIITSLFERARNNKFYNTALVLSPSGKINARYRKMHIPDDPHNYYDEAYYFSSGTQGTVTVRVGGIEVSPMICWDQWFPEGARSAAAGGAQIIFYPTAIGWQREDPRGVNKAEHGAWQTIQRAHAIANNVFVVAVNRVGKDDHLQFWGTSFVSDPYGAVIAKASSTKEEDLLVNCDLSLIAQMRRDWPFLKARRFSVRKQ</sequence>
<dbReference type="Pfam" id="PF00795">
    <property type="entry name" value="CN_hydrolase"/>
    <property type="match status" value="1"/>
</dbReference>
<dbReference type="InterPro" id="IPR036526">
    <property type="entry name" value="C-N_Hydrolase_sf"/>
</dbReference>
<protein>
    <submittedName>
        <fullName evidence="3">Acyltransferase</fullName>
    </submittedName>
</protein>
<proteinExistence type="predicted"/>
<keyword evidence="1" id="KW-0378">Hydrolase</keyword>
<evidence type="ECO:0000313" key="3">
    <source>
        <dbReference type="EMBL" id="PJE75523.1"/>
    </source>
</evidence>
<feature type="domain" description="CN hydrolase" evidence="2">
    <location>
        <begin position="15"/>
        <end position="272"/>
    </location>
</feature>
<comment type="caution">
    <text evidence="3">The sequence shown here is derived from an EMBL/GenBank/DDBJ whole genome shotgun (WGS) entry which is preliminary data.</text>
</comment>
<dbReference type="PANTHER" id="PTHR43674">
    <property type="entry name" value="NITRILASE C965.09-RELATED"/>
    <property type="match status" value="1"/>
</dbReference>
<evidence type="ECO:0000259" key="2">
    <source>
        <dbReference type="PROSITE" id="PS50263"/>
    </source>
</evidence>
<organism evidence="3 4">
    <name type="scientific">Candidatus Uhrbacteria bacterium CG10_big_fil_rev_8_21_14_0_10_48_11</name>
    <dbReference type="NCBI Taxonomy" id="1975037"/>
    <lineage>
        <taxon>Bacteria</taxon>
        <taxon>Candidatus Uhriibacteriota</taxon>
    </lineage>
</organism>
<dbReference type="AlphaFoldDB" id="A0A2M8LDM1"/>
<dbReference type="SUPFAM" id="SSF56317">
    <property type="entry name" value="Carbon-nitrogen hydrolase"/>
    <property type="match status" value="1"/>
</dbReference>
<dbReference type="InterPro" id="IPR003010">
    <property type="entry name" value="C-N_Hydrolase"/>
</dbReference>
<evidence type="ECO:0000256" key="1">
    <source>
        <dbReference type="ARBA" id="ARBA00022801"/>
    </source>
</evidence>
<dbReference type="PROSITE" id="PS50263">
    <property type="entry name" value="CN_HYDROLASE"/>
    <property type="match status" value="1"/>
</dbReference>